<proteinExistence type="predicted"/>
<protein>
    <submittedName>
        <fullName evidence="2">Uncharacterized protein</fullName>
    </submittedName>
</protein>
<organism evidence="2 3">
    <name type="scientific">Nocardia flavorosea</name>
    <dbReference type="NCBI Taxonomy" id="53429"/>
    <lineage>
        <taxon>Bacteria</taxon>
        <taxon>Bacillati</taxon>
        <taxon>Actinomycetota</taxon>
        <taxon>Actinomycetes</taxon>
        <taxon>Mycobacteriales</taxon>
        <taxon>Nocardiaceae</taxon>
        <taxon>Nocardia</taxon>
    </lineage>
</organism>
<evidence type="ECO:0000313" key="2">
    <source>
        <dbReference type="EMBL" id="NKY58150.1"/>
    </source>
</evidence>
<dbReference type="EMBL" id="JAAXOT010000009">
    <property type="protein sequence ID" value="NKY58150.1"/>
    <property type="molecule type" value="Genomic_DNA"/>
</dbReference>
<keyword evidence="3" id="KW-1185">Reference proteome</keyword>
<feature type="region of interest" description="Disordered" evidence="1">
    <location>
        <begin position="102"/>
        <end position="140"/>
    </location>
</feature>
<reference evidence="2 3" key="1">
    <citation type="submission" date="2020-04" db="EMBL/GenBank/DDBJ databases">
        <title>MicrobeNet Type strains.</title>
        <authorList>
            <person name="Nicholson A.C."/>
        </authorList>
    </citation>
    <scope>NUCLEOTIDE SEQUENCE [LARGE SCALE GENOMIC DNA]</scope>
    <source>
        <strain evidence="2 3">JCM 3332</strain>
    </source>
</reference>
<accession>A0A846YKI2</accession>
<dbReference type="AlphaFoldDB" id="A0A846YKI2"/>
<dbReference type="Proteomes" id="UP000570678">
    <property type="component" value="Unassembled WGS sequence"/>
</dbReference>
<evidence type="ECO:0000256" key="1">
    <source>
        <dbReference type="SAM" id="MobiDB-lite"/>
    </source>
</evidence>
<evidence type="ECO:0000313" key="3">
    <source>
        <dbReference type="Proteomes" id="UP000570678"/>
    </source>
</evidence>
<gene>
    <name evidence="2" type="ORF">HGA15_18780</name>
</gene>
<sequence>MTGRLNHGQLGSAPSAGGLGRGGAELRAALGRGRNLAPALAAVQQERAHDRGGSKETALVMVSAPSPSMNAWRARAARESADSAGSCSATLSAAPCSVAVSESADAAPERSGGAEPTTTAWALTALDELGLPPQRQRARS</sequence>
<comment type="caution">
    <text evidence="2">The sequence shown here is derived from an EMBL/GenBank/DDBJ whole genome shotgun (WGS) entry which is preliminary data.</text>
</comment>
<feature type="region of interest" description="Disordered" evidence="1">
    <location>
        <begin position="1"/>
        <end position="23"/>
    </location>
</feature>
<name>A0A846YKI2_9NOCA</name>